<dbReference type="Pfam" id="PF00672">
    <property type="entry name" value="HAMP"/>
    <property type="match status" value="1"/>
</dbReference>
<dbReference type="InterPro" id="IPR050351">
    <property type="entry name" value="BphY/WalK/GraS-like"/>
</dbReference>
<evidence type="ECO:0000256" key="12">
    <source>
        <dbReference type="ARBA" id="ARBA00023136"/>
    </source>
</evidence>
<feature type="transmembrane region" description="Helical" evidence="13">
    <location>
        <begin position="16"/>
        <end position="38"/>
    </location>
</feature>
<dbReference type="SMART" id="SM00091">
    <property type="entry name" value="PAS"/>
    <property type="match status" value="2"/>
</dbReference>
<dbReference type="InterPro" id="IPR000014">
    <property type="entry name" value="PAS"/>
</dbReference>
<keyword evidence="11" id="KW-0902">Two-component regulatory system</keyword>
<feature type="domain" description="Histidine kinase" evidence="14">
    <location>
        <begin position="763"/>
        <end position="982"/>
    </location>
</feature>
<dbReference type="SUPFAM" id="SSF55874">
    <property type="entry name" value="ATPase domain of HSP90 chaperone/DNA topoisomerase II/histidine kinase"/>
    <property type="match status" value="1"/>
</dbReference>
<evidence type="ECO:0000259" key="14">
    <source>
        <dbReference type="PROSITE" id="PS50109"/>
    </source>
</evidence>
<evidence type="ECO:0000256" key="7">
    <source>
        <dbReference type="ARBA" id="ARBA00022741"/>
    </source>
</evidence>
<dbReference type="Proteomes" id="UP001320148">
    <property type="component" value="Chromosome"/>
</dbReference>
<dbReference type="InterPro" id="IPR003594">
    <property type="entry name" value="HATPase_dom"/>
</dbReference>
<dbReference type="Pfam" id="PF13426">
    <property type="entry name" value="PAS_9"/>
    <property type="match status" value="1"/>
</dbReference>
<dbReference type="InterPro" id="IPR000700">
    <property type="entry name" value="PAS-assoc_C"/>
</dbReference>
<evidence type="ECO:0000256" key="11">
    <source>
        <dbReference type="ARBA" id="ARBA00023012"/>
    </source>
</evidence>
<dbReference type="InterPro" id="IPR003660">
    <property type="entry name" value="HAMP_dom"/>
</dbReference>
<protein>
    <recommendedName>
        <fullName evidence="3">histidine kinase</fullName>
        <ecNumber evidence="3">2.7.13.3</ecNumber>
    </recommendedName>
</protein>
<dbReference type="Pfam" id="PF22673">
    <property type="entry name" value="MCP-like_PDC_1"/>
    <property type="match status" value="1"/>
</dbReference>
<evidence type="ECO:0000313" key="19">
    <source>
        <dbReference type="Proteomes" id="UP001320148"/>
    </source>
</evidence>
<evidence type="ECO:0000313" key="18">
    <source>
        <dbReference type="EMBL" id="BCS98616.1"/>
    </source>
</evidence>
<dbReference type="SMART" id="SM00388">
    <property type="entry name" value="HisKA"/>
    <property type="match status" value="1"/>
</dbReference>
<keyword evidence="6 13" id="KW-0812">Transmembrane</keyword>
<dbReference type="InterPro" id="IPR001610">
    <property type="entry name" value="PAC"/>
</dbReference>
<evidence type="ECO:0000259" key="16">
    <source>
        <dbReference type="PROSITE" id="PS50113"/>
    </source>
</evidence>
<proteinExistence type="predicted"/>
<dbReference type="SUPFAM" id="SSF158472">
    <property type="entry name" value="HAMP domain-like"/>
    <property type="match status" value="1"/>
</dbReference>
<dbReference type="Gene3D" id="3.30.450.20">
    <property type="entry name" value="PAS domain"/>
    <property type="match status" value="4"/>
</dbReference>
<evidence type="ECO:0000256" key="3">
    <source>
        <dbReference type="ARBA" id="ARBA00012438"/>
    </source>
</evidence>
<feature type="domain" description="PAC" evidence="16">
    <location>
        <begin position="699"/>
        <end position="750"/>
    </location>
</feature>
<evidence type="ECO:0000256" key="4">
    <source>
        <dbReference type="ARBA" id="ARBA00022553"/>
    </source>
</evidence>
<comment type="subcellular location">
    <subcellularLocation>
        <location evidence="2">Membrane</location>
        <topology evidence="2">Multi-pass membrane protein</topology>
    </subcellularLocation>
</comment>
<evidence type="ECO:0000256" key="8">
    <source>
        <dbReference type="ARBA" id="ARBA00022777"/>
    </source>
</evidence>
<evidence type="ECO:0000256" key="2">
    <source>
        <dbReference type="ARBA" id="ARBA00004141"/>
    </source>
</evidence>
<dbReference type="InterPro" id="IPR013655">
    <property type="entry name" value="PAS_fold_3"/>
</dbReference>
<reference evidence="18 19" key="1">
    <citation type="submission" date="2021-02" db="EMBL/GenBank/DDBJ databases">
        <title>Complete genome of Desulfoluna sp. strain ASN36.</title>
        <authorList>
            <person name="Takahashi A."/>
            <person name="Kojima H."/>
            <person name="Fukui M."/>
        </authorList>
    </citation>
    <scope>NUCLEOTIDE SEQUENCE [LARGE SCALE GENOMIC DNA]</scope>
    <source>
        <strain evidence="18 19">ASN36</strain>
    </source>
</reference>
<dbReference type="CDD" id="cd00075">
    <property type="entry name" value="HATPase"/>
    <property type="match status" value="1"/>
</dbReference>
<dbReference type="InterPro" id="IPR036890">
    <property type="entry name" value="HATPase_C_sf"/>
</dbReference>
<accession>A0ABM7PMX9</accession>
<evidence type="ECO:0000256" key="5">
    <source>
        <dbReference type="ARBA" id="ARBA00022679"/>
    </source>
</evidence>
<evidence type="ECO:0000256" key="1">
    <source>
        <dbReference type="ARBA" id="ARBA00000085"/>
    </source>
</evidence>
<feature type="domain" description="HAMP" evidence="17">
    <location>
        <begin position="412"/>
        <end position="465"/>
    </location>
</feature>
<dbReference type="SMART" id="SM00304">
    <property type="entry name" value="HAMP"/>
    <property type="match status" value="1"/>
</dbReference>
<keyword evidence="10 13" id="KW-1133">Transmembrane helix</keyword>
<dbReference type="Pfam" id="PF02518">
    <property type="entry name" value="HATPase_c"/>
    <property type="match status" value="1"/>
</dbReference>
<dbReference type="NCBIfam" id="TIGR00229">
    <property type="entry name" value="sensory_box"/>
    <property type="match status" value="2"/>
</dbReference>
<evidence type="ECO:0000256" key="10">
    <source>
        <dbReference type="ARBA" id="ARBA00022989"/>
    </source>
</evidence>
<dbReference type="InterPro" id="IPR003661">
    <property type="entry name" value="HisK_dim/P_dom"/>
</dbReference>
<dbReference type="PROSITE" id="PS50113">
    <property type="entry name" value="PAC"/>
    <property type="match status" value="2"/>
</dbReference>
<feature type="domain" description="PAS" evidence="15">
    <location>
        <begin position="625"/>
        <end position="696"/>
    </location>
</feature>
<keyword evidence="12 13" id="KW-0472">Membrane</keyword>
<keyword evidence="5" id="KW-0808">Transferase</keyword>
<dbReference type="EC" id="2.7.13.3" evidence="3"/>
<dbReference type="Gene3D" id="6.10.340.10">
    <property type="match status" value="1"/>
</dbReference>
<dbReference type="InterPro" id="IPR004358">
    <property type="entry name" value="Sig_transdc_His_kin-like_C"/>
</dbReference>
<comment type="catalytic activity">
    <reaction evidence="1">
        <text>ATP + protein L-histidine = ADP + protein N-phospho-L-histidine.</text>
        <dbReference type="EC" id="2.7.13.3"/>
    </reaction>
</comment>
<dbReference type="SMART" id="SM00086">
    <property type="entry name" value="PAC"/>
    <property type="match status" value="2"/>
</dbReference>
<dbReference type="PANTHER" id="PTHR42878:SF7">
    <property type="entry name" value="SENSOR HISTIDINE KINASE GLRK"/>
    <property type="match status" value="1"/>
</dbReference>
<evidence type="ECO:0000259" key="17">
    <source>
        <dbReference type="PROSITE" id="PS50885"/>
    </source>
</evidence>
<name>A0ABM7PMX9_9BACT</name>
<evidence type="ECO:0000259" key="15">
    <source>
        <dbReference type="PROSITE" id="PS50112"/>
    </source>
</evidence>
<organism evidence="18 19">
    <name type="scientific">Desulfoluna limicola</name>
    <dbReference type="NCBI Taxonomy" id="2810562"/>
    <lineage>
        <taxon>Bacteria</taxon>
        <taxon>Pseudomonadati</taxon>
        <taxon>Thermodesulfobacteriota</taxon>
        <taxon>Desulfobacteria</taxon>
        <taxon>Desulfobacterales</taxon>
        <taxon>Desulfolunaceae</taxon>
        <taxon>Desulfoluna</taxon>
    </lineage>
</organism>
<dbReference type="InterPro" id="IPR035965">
    <property type="entry name" value="PAS-like_dom_sf"/>
</dbReference>
<gene>
    <name evidence="18" type="ORF">DSLASN_42480</name>
</gene>
<dbReference type="PROSITE" id="PS50109">
    <property type="entry name" value="HIS_KIN"/>
    <property type="match status" value="1"/>
</dbReference>
<dbReference type="PRINTS" id="PR00344">
    <property type="entry name" value="BCTRLSENSOR"/>
</dbReference>
<dbReference type="PROSITE" id="PS50112">
    <property type="entry name" value="PAS"/>
    <property type="match status" value="1"/>
</dbReference>
<dbReference type="CDD" id="cd00130">
    <property type="entry name" value="PAS"/>
    <property type="match status" value="2"/>
</dbReference>
<dbReference type="Gene3D" id="3.30.565.10">
    <property type="entry name" value="Histidine kinase-like ATPase, C-terminal domain"/>
    <property type="match status" value="1"/>
</dbReference>
<keyword evidence="9" id="KW-0067">ATP-binding</keyword>
<evidence type="ECO:0000256" key="6">
    <source>
        <dbReference type="ARBA" id="ARBA00022692"/>
    </source>
</evidence>
<dbReference type="Gene3D" id="1.10.287.130">
    <property type="match status" value="1"/>
</dbReference>
<dbReference type="InterPro" id="IPR036097">
    <property type="entry name" value="HisK_dim/P_sf"/>
</dbReference>
<keyword evidence="4" id="KW-0597">Phosphoprotein</keyword>
<feature type="domain" description="PAC" evidence="16">
    <location>
        <begin position="570"/>
        <end position="624"/>
    </location>
</feature>
<dbReference type="InterPro" id="IPR005467">
    <property type="entry name" value="His_kinase_dom"/>
</dbReference>
<dbReference type="CDD" id="cd06225">
    <property type="entry name" value="HAMP"/>
    <property type="match status" value="1"/>
</dbReference>
<dbReference type="SUPFAM" id="SSF55785">
    <property type="entry name" value="PYP-like sensor domain (PAS domain)"/>
    <property type="match status" value="2"/>
</dbReference>
<evidence type="ECO:0000256" key="13">
    <source>
        <dbReference type="SAM" id="Phobius"/>
    </source>
</evidence>
<dbReference type="SUPFAM" id="SSF47384">
    <property type="entry name" value="Homodimeric domain of signal transducing histidine kinase"/>
    <property type="match status" value="1"/>
</dbReference>
<dbReference type="Pfam" id="PF08447">
    <property type="entry name" value="PAS_3"/>
    <property type="match status" value="1"/>
</dbReference>
<dbReference type="EMBL" id="AP024488">
    <property type="protein sequence ID" value="BCS98616.1"/>
    <property type="molecule type" value="Genomic_DNA"/>
</dbReference>
<evidence type="ECO:0000256" key="9">
    <source>
        <dbReference type="ARBA" id="ARBA00022840"/>
    </source>
</evidence>
<dbReference type="PANTHER" id="PTHR42878">
    <property type="entry name" value="TWO-COMPONENT HISTIDINE KINASE"/>
    <property type="match status" value="1"/>
</dbReference>
<keyword evidence="8" id="KW-0418">Kinase</keyword>
<feature type="transmembrane region" description="Helical" evidence="13">
    <location>
        <begin position="391"/>
        <end position="410"/>
    </location>
</feature>
<sequence length="990" mass="109138">MFFVWGMGVVRFKSSIGVQLTVTLSIVLLIFAVVFAVFTTRHVQQFGDSFSEQTVSTLRHRVEVNLADRINIRALYFDHLFQGIADNSARLAEKAGHVLFDTSRDSTPCPVIPPLAPLSSNVHVGSFDSTVMVVRLLDAGTPLDPAARDRLACLYPYLDMMGQASSSASAAYVATTDGFIEYYSNTVVKKHFSNLTMPILQECAWFAGAAPEENPSQSTVWTPIYADSLGGGLVVTASTPIVSEEGAFKGVAGIDMSLDGLFEEILHEEGVMVGVDGMFWFLLDMNGVPIVFPEDKLEDFGLRGTGDKGTPRGLLESSDPRLRRYAHGLLSLDKGDVRIELGGSALLISHHVLPSTGWVLGVVVPDDALLSGLEQTLLTYRQATRRMGWEIVVGAIVFIALGLGLFYYALKERLVRPLRMLANQARRVSEGDLEIKTVALSGGDEMAHLAGSFDQMIASLKEGRDFQERTTDYLETMVRSRTRDVEEKAEELHTALTELTTIFSNSMVGIMLLKGGRYLWKANDRLAQLLGYDSPEEMEGLSMQALHLSEERWKRFGTLHYEALVHGERTHIDYQMKRRDGSSVWCTLSGKAVDSSTPPDLNKGVLWMVDDITERKASEQAIRDSEERFREMAELLPCIVCEVDVAFRVTYVNSLGMKTFGLHSEDFDTPGIALKVLHPEDRQRMTGRMEIVMDGGEVEPTEFRMVRGDGTEMTALLHSTPIVKNNAVVGIRASVTDVTEYRAMQGALLKQRKLDLISSLTSGIAHDFNNMLAVMLGRVELALLSLDEKSPARVHLVTMEATLERARDLMDRLITLSTRGEGVERSVSLQDVLHRCVANAGGEAQRVALDISETVPEVTVDAMQMAKAIEYVLNNAREAYDGEGDVWVTCTSHAKGSRRHPDLSEKPFVEVAVRDEGRGIGEEHLHHILDPYYTTKERSSQKGMGLGLAVTHAVVTRHGGTLAVDSRKGRGTTVSIYLPVGSHGRKAGRL</sequence>
<keyword evidence="7" id="KW-0547">Nucleotide-binding</keyword>
<dbReference type="SMART" id="SM00387">
    <property type="entry name" value="HATPase_c"/>
    <property type="match status" value="1"/>
</dbReference>
<dbReference type="PROSITE" id="PS50885">
    <property type="entry name" value="HAMP"/>
    <property type="match status" value="1"/>
</dbReference>
<keyword evidence="19" id="KW-1185">Reference proteome</keyword>